<comment type="caution">
    <text evidence="1">The sequence shown here is derived from an EMBL/GenBank/DDBJ whole genome shotgun (WGS) entry which is preliminary data.</text>
</comment>
<proteinExistence type="predicted"/>
<evidence type="ECO:0000313" key="2">
    <source>
        <dbReference type="Proteomes" id="UP001352852"/>
    </source>
</evidence>
<keyword evidence="2" id="KW-1185">Reference proteome</keyword>
<dbReference type="Proteomes" id="UP001352852">
    <property type="component" value="Unassembled WGS sequence"/>
</dbReference>
<evidence type="ECO:0000313" key="1">
    <source>
        <dbReference type="EMBL" id="MED6278818.1"/>
    </source>
</evidence>
<dbReference type="EMBL" id="JAHUTJ010036387">
    <property type="protein sequence ID" value="MED6278818.1"/>
    <property type="molecule type" value="Genomic_DNA"/>
</dbReference>
<protein>
    <submittedName>
        <fullName evidence="1">Uncharacterized protein</fullName>
    </submittedName>
</protein>
<name>A0ABU7DYC5_9TELE</name>
<reference evidence="1 2" key="1">
    <citation type="submission" date="2021-06" db="EMBL/GenBank/DDBJ databases">
        <authorList>
            <person name="Palmer J.M."/>
        </authorList>
    </citation>
    <scope>NUCLEOTIDE SEQUENCE [LARGE SCALE GENOMIC DNA]</scope>
    <source>
        <strain evidence="1 2">CL_MEX2019</strain>
        <tissue evidence="1">Muscle</tissue>
    </source>
</reference>
<gene>
    <name evidence="1" type="ORF">CHARACLAT_027855</name>
</gene>
<sequence length="82" mass="8616">MGPVPTASAGFLPQWLHCGSASHCSPACPPSTFFGAPISLQLEKDKTDAQPAQASQTPKHVNLIISCSPSLDFHLQPQICSS</sequence>
<accession>A0ABU7DYC5</accession>
<organism evidence="1 2">
    <name type="scientific">Characodon lateralis</name>
    <dbReference type="NCBI Taxonomy" id="208331"/>
    <lineage>
        <taxon>Eukaryota</taxon>
        <taxon>Metazoa</taxon>
        <taxon>Chordata</taxon>
        <taxon>Craniata</taxon>
        <taxon>Vertebrata</taxon>
        <taxon>Euteleostomi</taxon>
        <taxon>Actinopterygii</taxon>
        <taxon>Neopterygii</taxon>
        <taxon>Teleostei</taxon>
        <taxon>Neoteleostei</taxon>
        <taxon>Acanthomorphata</taxon>
        <taxon>Ovalentaria</taxon>
        <taxon>Atherinomorphae</taxon>
        <taxon>Cyprinodontiformes</taxon>
        <taxon>Goodeidae</taxon>
        <taxon>Characodon</taxon>
    </lineage>
</organism>